<name>A0ABQ1DIB5_PSECI</name>
<protein>
    <submittedName>
        <fullName evidence="2">Uncharacterized protein</fullName>
    </submittedName>
</protein>
<dbReference type="Proteomes" id="UP000614982">
    <property type="component" value="Unassembled WGS sequence"/>
</dbReference>
<evidence type="ECO:0000256" key="1">
    <source>
        <dbReference type="SAM" id="MobiDB-lite"/>
    </source>
</evidence>
<sequence length="112" mass="12835">MKTRIHPRNPRQSSRNARPRFPSRAGSAPKTPSTQLQIVSSMYAYLMTSWEELPEENKRALGFDFVAGSEGEEKALNHLARLFLDYADLSFRRALVARRRRLGIDETSRAVE</sequence>
<feature type="region of interest" description="Disordered" evidence="1">
    <location>
        <begin position="1"/>
        <end position="33"/>
    </location>
</feature>
<dbReference type="EMBL" id="BLWA01000002">
    <property type="protein sequence ID" value="GFM90756.1"/>
    <property type="molecule type" value="Genomic_DNA"/>
</dbReference>
<keyword evidence="3" id="KW-1185">Reference proteome</keyword>
<evidence type="ECO:0000313" key="2">
    <source>
        <dbReference type="EMBL" id="GFM90756.1"/>
    </source>
</evidence>
<evidence type="ECO:0000313" key="3">
    <source>
        <dbReference type="Proteomes" id="UP000614982"/>
    </source>
</evidence>
<dbReference type="GeneID" id="71691289"/>
<proteinExistence type="predicted"/>
<organism evidence="2 3">
    <name type="scientific">Pseudomonas cichorii</name>
    <dbReference type="NCBI Taxonomy" id="36746"/>
    <lineage>
        <taxon>Bacteria</taxon>
        <taxon>Pseudomonadati</taxon>
        <taxon>Pseudomonadota</taxon>
        <taxon>Gammaproteobacteria</taxon>
        <taxon>Pseudomonadales</taxon>
        <taxon>Pseudomonadaceae</taxon>
        <taxon>Pseudomonas</taxon>
    </lineage>
</organism>
<comment type="caution">
    <text evidence="2">The sequence shown here is derived from an EMBL/GenBank/DDBJ whole genome shotgun (WGS) entry which is preliminary data.</text>
</comment>
<reference evidence="2 3" key="1">
    <citation type="submission" date="2020-05" db="EMBL/GenBank/DDBJ databases">
        <title>Genetic diversity of Pseudomonas cichorii.</title>
        <authorList>
            <person name="Tani S."/>
            <person name="Yagi H."/>
            <person name="Hashimoto S."/>
            <person name="Iiyama K."/>
            <person name="Furuya N."/>
        </authorList>
    </citation>
    <scope>NUCLEOTIDE SEQUENCE [LARGE SCALE GENOMIC DNA]</scope>
    <source>
        <strain evidence="2 3">LMG 2162</strain>
    </source>
</reference>
<dbReference type="RefSeq" id="WP_236250071.1">
    <property type="nucleotide sequence ID" value="NZ_BLWA01000002.1"/>
</dbReference>
<gene>
    <name evidence="2" type="ORF">PSCICP_07280</name>
</gene>
<accession>A0ABQ1DIB5</accession>